<proteinExistence type="predicted"/>
<keyword evidence="2" id="KW-0539">Nucleus</keyword>
<keyword evidence="6" id="KW-1185">Reference proteome</keyword>
<dbReference type="InterPro" id="IPR036142">
    <property type="entry name" value="ENT_dom-like_sf"/>
</dbReference>
<reference evidence="5 6" key="1">
    <citation type="journal article" date="2019" name="Genome Biol. Evol.">
        <title>The Rhododendron genome and chromosomal organization provide insight into shared whole-genome duplications across the heath family (Ericaceae).</title>
        <authorList>
            <person name="Soza V.L."/>
            <person name="Lindsley D."/>
            <person name="Waalkes A."/>
            <person name="Ramage E."/>
            <person name="Patwardhan R.P."/>
            <person name="Burton J.N."/>
            <person name="Adey A."/>
            <person name="Kumar A."/>
            <person name="Qiu R."/>
            <person name="Shendure J."/>
            <person name="Hall B."/>
        </authorList>
    </citation>
    <scope>NUCLEOTIDE SEQUENCE [LARGE SCALE GENOMIC DNA]</scope>
    <source>
        <strain evidence="5">RSF 1966-606</strain>
    </source>
</reference>
<feature type="region of interest" description="Disordered" evidence="3">
    <location>
        <begin position="136"/>
        <end position="171"/>
    </location>
</feature>
<organism evidence="5 6">
    <name type="scientific">Rhododendron williamsianum</name>
    <dbReference type="NCBI Taxonomy" id="262921"/>
    <lineage>
        <taxon>Eukaryota</taxon>
        <taxon>Viridiplantae</taxon>
        <taxon>Streptophyta</taxon>
        <taxon>Embryophyta</taxon>
        <taxon>Tracheophyta</taxon>
        <taxon>Spermatophyta</taxon>
        <taxon>Magnoliopsida</taxon>
        <taxon>eudicotyledons</taxon>
        <taxon>Gunneridae</taxon>
        <taxon>Pentapetalae</taxon>
        <taxon>asterids</taxon>
        <taxon>Ericales</taxon>
        <taxon>Ericaceae</taxon>
        <taxon>Ericoideae</taxon>
        <taxon>Rhodoreae</taxon>
        <taxon>Rhododendron</taxon>
    </lineage>
</organism>
<dbReference type="PANTHER" id="PTHR33432:SF27">
    <property type="entry name" value="PROTEIN EMSY-LIKE 3"/>
    <property type="match status" value="1"/>
</dbReference>
<feature type="region of interest" description="Disordered" evidence="3">
    <location>
        <begin position="296"/>
        <end position="316"/>
    </location>
</feature>
<evidence type="ECO:0000256" key="3">
    <source>
        <dbReference type="SAM" id="MobiDB-lite"/>
    </source>
</evidence>
<dbReference type="Gene3D" id="1.10.1240.40">
    <property type="entry name" value="ENT domain"/>
    <property type="match status" value="1"/>
</dbReference>
<feature type="domain" description="ENT" evidence="4">
    <location>
        <begin position="24"/>
        <end position="111"/>
    </location>
</feature>
<dbReference type="SMART" id="SM01191">
    <property type="entry name" value="ENT"/>
    <property type="match status" value="1"/>
</dbReference>
<evidence type="ECO:0000313" key="5">
    <source>
        <dbReference type="EMBL" id="KAE9463223.1"/>
    </source>
</evidence>
<feature type="region of interest" description="Disordered" evidence="3">
    <location>
        <begin position="33"/>
        <end position="53"/>
    </location>
</feature>
<dbReference type="OrthoDB" id="1737049at2759"/>
<evidence type="ECO:0000313" key="6">
    <source>
        <dbReference type="Proteomes" id="UP000428333"/>
    </source>
</evidence>
<comment type="subcellular location">
    <subcellularLocation>
        <location evidence="1">Nucleus</location>
    </subcellularLocation>
</comment>
<sequence>YSSIVSLRSCFQFWGFSVGLKGDSVDEFIGTDDDLPPSHPNRFPRAGSAAGNEKESLITELRKELRVSDEEHRDLLSRVNADDIIRRIREWRKASGLQPGMLSNSQLVHRHMCSPTVSALGKNQKTLQSVASLSLDAPSPELHPSMQPLSSALKRGPASGARGKKPTSYPCTGFAGRTQIRKQGFSDTFAVDEPAKAANLDPLIGRKVWTRRRADKKFYEAVITDYNPNEGRHALLYDINTADEACEWVNLKEKMVGYELLDEIMSNGYVTARHSVGWRGSHSSSKRRAGFQKSMARGGAVGCGGRGRGTTKSQSKKDLYPLRNGIARKAALGDIEILHTDILIKEVEKVMSASQLDPSEVEKAKKVLKEQEEALVDAIARIEHASLCESGNSHYN</sequence>
<dbReference type="GO" id="GO:0050832">
    <property type="term" value="P:defense response to fungus"/>
    <property type="evidence" value="ECO:0007669"/>
    <property type="project" value="InterPro"/>
</dbReference>
<dbReference type="PROSITE" id="PS51138">
    <property type="entry name" value="ENT"/>
    <property type="match status" value="1"/>
</dbReference>
<evidence type="ECO:0000259" key="4">
    <source>
        <dbReference type="PROSITE" id="PS51138"/>
    </source>
</evidence>
<comment type="caution">
    <text evidence="5">The sequence shown here is derived from an EMBL/GenBank/DDBJ whole genome shotgun (WGS) entry which is preliminary data.</text>
</comment>
<dbReference type="EMBL" id="QEFC01000586">
    <property type="protein sequence ID" value="KAE9463223.1"/>
    <property type="molecule type" value="Genomic_DNA"/>
</dbReference>
<dbReference type="InterPro" id="IPR033485">
    <property type="entry name" value="EMSY-LIKE_plant"/>
</dbReference>
<dbReference type="SUPFAM" id="SSF63748">
    <property type="entry name" value="Tudor/PWWP/MBT"/>
    <property type="match status" value="1"/>
</dbReference>
<protein>
    <recommendedName>
        <fullName evidence="4">ENT domain-containing protein</fullName>
    </recommendedName>
</protein>
<feature type="compositionally biased region" description="Gly residues" evidence="3">
    <location>
        <begin position="299"/>
        <end position="308"/>
    </location>
</feature>
<dbReference type="AlphaFoldDB" id="A0A6A4LVI8"/>
<dbReference type="CDD" id="cd20404">
    <property type="entry name" value="Tudor_Agenet_AtEML-like"/>
    <property type="match status" value="1"/>
</dbReference>
<dbReference type="Proteomes" id="UP000428333">
    <property type="component" value="Linkage Group LG03"/>
</dbReference>
<gene>
    <name evidence="5" type="ORF">C3L33_04870</name>
</gene>
<name>A0A6A4LVI8_9ERIC</name>
<dbReference type="GO" id="GO:0005634">
    <property type="term" value="C:nucleus"/>
    <property type="evidence" value="ECO:0007669"/>
    <property type="project" value="UniProtKB-SubCell"/>
</dbReference>
<feature type="non-terminal residue" evidence="5">
    <location>
        <position position="1"/>
    </location>
</feature>
<dbReference type="InterPro" id="IPR005491">
    <property type="entry name" value="ENT_dom"/>
</dbReference>
<dbReference type="SUPFAM" id="SSF158639">
    <property type="entry name" value="ENT-like"/>
    <property type="match status" value="1"/>
</dbReference>
<accession>A0A6A4LVI8</accession>
<evidence type="ECO:0000256" key="2">
    <source>
        <dbReference type="ARBA" id="ARBA00023242"/>
    </source>
</evidence>
<dbReference type="Pfam" id="PF03735">
    <property type="entry name" value="ENT"/>
    <property type="match status" value="1"/>
</dbReference>
<evidence type="ECO:0000256" key="1">
    <source>
        <dbReference type="ARBA" id="ARBA00004123"/>
    </source>
</evidence>
<dbReference type="PANTHER" id="PTHR33432">
    <property type="entry name" value="PROTEIN EMSY-LIKE 4"/>
    <property type="match status" value="1"/>
</dbReference>